<feature type="transmembrane region" description="Helical" evidence="11">
    <location>
        <begin position="163"/>
        <end position="180"/>
    </location>
</feature>
<dbReference type="AlphaFoldDB" id="A0A223S1P9"/>
<keyword evidence="8 11" id="KW-0472">Membrane</keyword>
<dbReference type="FunFam" id="3.40.50.300:FF:000299">
    <property type="entry name" value="ABC transporter ATP-binding protein/permease"/>
    <property type="match status" value="2"/>
</dbReference>
<evidence type="ECO:0000256" key="3">
    <source>
        <dbReference type="ARBA" id="ARBA00022475"/>
    </source>
</evidence>
<dbReference type="EMBL" id="CP022753">
    <property type="protein sequence ID" value="ASU82024.1"/>
    <property type="molecule type" value="Genomic_DNA"/>
</dbReference>
<proteinExistence type="inferred from homology"/>
<evidence type="ECO:0000259" key="13">
    <source>
        <dbReference type="PROSITE" id="PS50929"/>
    </source>
</evidence>
<dbReference type="InterPro" id="IPR003439">
    <property type="entry name" value="ABC_transporter-like_ATP-bd"/>
</dbReference>
<feature type="transmembrane region" description="Helical" evidence="11">
    <location>
        <begin position="269"/>
        <end position="292"/>
    </location>
</feature>
<sequence>MTSAASTTGPSAERSATPGGPARPTPFRARWTTRLLRSCLRHRALTGAVVLAAVLGTGLGAIGPLVTQVAIDGAVAGRVDHIGALIALLLAAAVLQFAGSFARQFLAGKLALSVQHDLRTAAFASVQRLDGGKQDALRTGQVMSRANIDLQLVQGLLSMAPQALGGGVLIVASLAAMLWLSPPLTVIALVVLALFVVVTVRASGRMFPATWAVQQRTAEIAQHIEETVTGVRVVKGFGQERRETDRLTEQARLLFGERMRVARMQATPSATLGVLPYVGQIAVLLLGGWLALRGDVTIGTLVAFAGYMVTLTAPSGVLSNLVITAQLVRPAAERVYDLTDVRSDIGDAPDAVDVPDDGPIGVELDGVRFGYTRDEPVLEGMSLRVEPGETVAVIGPSGSGKSTVSLLIPRFYDVDDGAIRIGPPGAEVDIRRTRLRSLRQSVGVVFEEPFLFSCSIADNIAYGHPDATREEIRAAARAAGADGFISALPDGYDTRVGERGLTLSGGQRQRVALARTLLSDPRVLLLDDATSAVDTATEAAITATLREVTADRTTVLIAHRRSTLGLADRIAVLDGGRVVDVGTEEELLTRCPLFAELLAGPDQSIDERTPVTGATEQAPGAALLWPDTGAAEGADLDHAGGLPGNVDLPELRERIRRLPAATDRPDPRLAEKRSEPEPRADATANGTGAASGGGDRSAGVWWVLRPVRRLLAVAIALVAADALAVTVLPAMIRSGMDRGVVNGDMTDIAAVSGLALLIVAANWFVLRAQPRVTTRTGESALFALRLRSYRHLQRLGLDYYEREPGGRIMTRMTTDVTALSTFVESGLTIAVVNFATVLGMAVAMLVIDAKLAVAGLAVLPVLLVATLVFRHYSSLAYDRSREEIGDVNADLQENIAGARTSQAHGREESAEKRFSDLSDRYRRTRLRAQRYIALYFPFVTFLGDIATAVVLGVGAYRVASGTLTVGVMVAFLLYLGLFFAPFQQLSVVFDSYQQARVGVRRIGELLRTPVSVPEAATPVPVPPRLRGEVELAVVGFGYPGSEEPALSDVTLHVRPGETIALVGATGAGKSTVVKLIARLYDVTAGRVLVDGVDVRDYAPEAFRRRLGIVPQEPHLFTGDIADNIRYGRPDADDAEVEEAVRAIGALDAIAALPGGFRHRVGERGQGLSTGQRQLIALARVELADPDLLLLDEPTAALDPATEAAVLTAGDRLARSRTTFVVAHRLASAARANRVVVLDQGRVVEVGPHDELCAQEGHYARLWRYGTDPAAIG</sequence>
<gene>
    <name evidence="14" type="ORF">CDO52_03820</name>
</gene>
<comment type="similarity">
    <text evidence="9">Belongs to the ABC transporter superfamily. Lipid exporter (TC 3.A.1.106) family.</text>
</comment>
<feature type="domain" description="ABC transmembrane type-1" evidence="13">
    <location>
        <begin position="712"/>
        <end position="994"/>
    </location>
</feature>
<evidence type="ECO:0000256" key="5">
    <source>
        <dbReference type="ARBA" id="ARBA00022741"/>
    </source>
</evidence>
<dbReference type="Proteomes" id="UP000215005">
    <property type="component" value="Chromosome"/>
</dbReference>
<dbReference type="InterPro" id="IPR027417">
    <property type="entry name" value="P-loop_NTPase"/>
</dbReference>
<dbReference type="Gene3D" id="3.40.50.300">
    <property type="entry name" value="P-loop containing nucleotide triphosphate hydrolases"/>
    <property type="match status" value="2"/>
</dbReference>
<dbReference type="InterPro" id="IPR039421">
    <property type="entry name" value="Type_1_exporter"/>
</dbReference>
<feature type="domain" description="ABC transmembrane type-1" evidence="13">
    <location>
        <begin position="48"/>
        <end position="327"/>
    </location>
</feature>
<keyword evidence="4 11" id="KW-0812">Transmembrane</keyword>
<dbReference type="Pfam" id="PF00005">
    <property type="entry name" value="ABC_tran"/>
    <property type="match status" value="2"/>
</dbReference>
<evidence type="ECO:0000313" key="15">
    <source>
        <dbReference type="Proteomes" id="UP000215005"/>
    </source>
</evidence>
<dbReference type="CDD" id="cd18546">
    <property type="entry name" value="ABC_6TM_Rv0194_D2_like"/>
    <property type="match status" value="1"/>
</dbReference>
<name>A0A223S1P9_9ACTN</name>
<dbReference type="PROSITE" id="PS50929">
    <property type="entry name" value="ABC_TM1F"/>
    <property type="match status" value="2"/>
</dbReference>
<evidence type="ECO:0000256" key="8">
    <source>
        <dbReference type="ARBA" id="ARBA00023136"/>
    </source>
</evidence>
<feature type="transmembrane region" description="Helical" evidence="11">
    <location>
        <begin position="932"/>
        <end position="956"/>
    </location>
</feature>
<keyword evidence="6 14" id="KW-0067">ATP-binding</keyword>
<evidence type="ECO:0000259" key="12">
    <source>
        <dbReference type="PROSITE" id="PS50893"/>
    </source>
</evidence>
<feature type="transmembrane region" description="Helical" evidence="11">
    <location>
        <begin position="748"/>
        <end position="766"/>
    </location>
</feature>
<feature type="transmembrane region" description="Helical" evidence="11">
    <location>
        <begin position="962"/>
        <end position="982"/>
    </location>
</feature>
<evidence type="ECO:0000256" key="2">
    <source>
        <dbReference type="ARBA" id="ARBA00022448"/>
    </source>
</evidence>
<keyword evidence="3" id="KW-1003">Cell membrane</keyword>
<dbReference type="KEGG" id="ngv:CDO52_03820"/>
<accession>A0A223S1P9</accession>
<keyword evidence="2" id="KW-0813">Transport</keyword>
<dbReference type="GO" id="GO:0016887">
    <property type="term" value="F:ATP hydrolysis activity"/>
    <property type="evidence" value="ECO:0007669"/>
    <property type="project" value="InterPro"/>
</dbReference>
<feature type="transmembrane region" description="Helical" evidence="11">
    <location>
        <begin position="710"/>
        <end position="728"/>
    </location>
</feature>
<dbReference type="PROSITE" id="PS00211">
    <property type="entry name" value="ABC_TRANSPORTER_1"/>
    <property type="match status" value="1"/>
</dbReference>
<dbReference type="SMART" id="SM00382">
    <property type="entry name" value="AAA"/>
    <property type="match status" value="2"/>
</dbReference>
<keyword evidence="15" id="KW-1185">Reference proteome</keyword>
<dbReference type="GO" id="GO:0140359">
    <property type="term" value="F:ABC-type transporter activity"/>
    <property type="evidence" value="ECO:0007669"/>
    <property type="project" value="InterPro"/>
</dbReference>
<keyword evidence="5" id="KW-0547">Nucleotide-binding</keyword>
<reference evidence="14 15" key="1">
    <citation type="submission" date="2017-08" db="EMBL/GenBank/DDBJ databases">
        <title>The complete genome sequence of Nocardiopsis gilva YIM 90087.</title>
        <authorList>
            <person name="Yin M."/>
            <person name="Tang S."/>
        </authorList>
    </citation>
    <scope>NUCLEOTIDE SEQUENCE [LARGE SCALE GENOMIC DNA]</scope>
    <source>
        <strain evidence="14 15">YIM 90087</strain>
    </source>
</reference>
<feature type="transmembrane region" description="Helical" evidence="11">
    <location>
        <begin position="298"/>
        <end position="323"/>
    </location>
</feature>
<dbReference type="InterPro" id="IPR017871">
    <property type="entry name" value="ABC_transporter-like_CS"/>
</dbReference>
<feature type="transmembrane region" description="Helical" evidence="11">
    <location>
        <begin position="44"/>
        <end position="62"/>
    </location>
</feature>
<dbReference type="PROSITE" id="PS50893">
    <property type="entry name" value="ABC_TRANSPORTER_2"/>
    <property type="match status" value="2"/>
</dbReference>
<feature type="region of interest" description="Disordered" evidence="10">
    <location>
        <begin position="1"/>
        <end position="27"/>
    </location>
</feature>
<feature type="transmembrane region" description="Helical" evidence="11">
    <location>
        <begin position="853"/>
        <end position="872"/>
    </location>
</feature>
<dbReference type="InterPro" id="IPR011527">
    <property type="entry name" value="ABC1_TM_dom"/>
</dbReference>
<dbReference type="Pfam" id="PF00664">
    <property type="entry name" value="ABC_membrane"/>
    <property type="match status" value="2"/>
</dbReference>
<evidence type="ECO:0000313" key="14">
    <source>
        <dbReference type="EMBL" id="ASU82024.1"/>
    </source>
</evidence>
<dbReference type="CDD" id="cd18543">
    <property type="entry name" value="ABC_6TM_Rv0194_D1_like"/>
    <property type="match status" value="1"/>
</dbReference>
<evidence type="ECO:0000256" key="4">
    <source>
        <dbReference type="ARBA" id="ARBA00022692"/>
    </source>
</evidence>
<feature type="domain" description="ABC transporter" evidence="12">
    <location>
        <begin position="362"/>
        <end position="600"/>
    </location>
</feature>
<dbReference type="PANTHER" id="PTHR24221">
    <property type="entry name" value="ATP-BINDING CASSETTE SUB-FAMILY B"/>
    <property type="match status" value="1"/>
</dbReference>
<evidence type="ECO:0000256" key="9">
    <source>
        <dbReference type="ARBA" id="ARBA00061644"/>
    </source>
</evidence>
<feature type="region of interest" description="Disordered" evidence="10">
    <location>
        <begin position="657"/>
        <end position="695"/>
    </location>
</feature>
<evidence type="ECO:0000256" key="6">
    <source>
        <dbReference type="ARBA" id="ARBA00022840"/>
    </source>
</evidence>
<keyword evidence="7 11" id="KW-1133">Transmembrane helix</keyword>
<dbReference type="SUPFAM" id="SSF52540">
    <property type="entry name" value="P-loop containing nucleoside triphosphate hydrolases"/>
    <property type="match status" value="2"/>
</dbReference>
<dbReference type="OrthoDB" id="9806127at2"/>
<feature type="transmembrane region" description="Helical" evidence="11">
    <location>
        <begin position="186"/>
        <end position="204"/>
    </location>
</feature>
<evidence type="ECO:0000256" key="7">
    <source>
        <dbReference type="ARBA" id="ARBA00022989"/>
    </source>
</evidence>
<organism evidence="14 15">
    <name type="scientific">Nocardiopsis gilva YIM 90087</name>
    <dbReference type="NCBI Taxonomy" id="1235441"/>
    <lineage>
        <taxon>Bacteria</taxon>
        <taxon>Bacillati</taxon>
        <taxon>Actinomycetota</taxon>
        <taxon>Actinomycetes</taxon>
        <taxon>Streptosporangiales</taxon>
        <taxon>Nocardiopsidaceae</taxon>
        <taxon>Nocardiopsis</taxon>
    </lineage>
</organism>
<feature type="transmembrane region" description="Helical" evidence="11">
    <location>
        <begin position="827"/>
        <end position="847"/>
    </location>
</feature>
<dbReference type="SUPFAM" id="SSF90123">
    <property type="entry name" value="ABC transporter transmembrane region"/>
    <property type="match status" value="2"/>
</dbReference>
<dbReference type="GO" id="GO:0005886">
    <property type="term" value="C:plasma membrane"/>
    <property type="evidence" value="ECO:0007669"/>
    <property type="project" value="UniProtKB-SubCell"/>
</dbReference>
<dbReference type="GO" id="GO:0005524">
    <property type="term" value="F:ATP binding"/>
    <property type="evidence" value="ECO:0007669"/>
    <property type="project" value="UniProtKB-KW"/>
</dbReference>
<feature type="compositionally biased region" description="Basic and acidic residues" evidence="10">
    <location>
        <begin position="663"/>
        <end position="680"/>
    </location>
</feature>
<feature type="compositionally biased region" description="Polar residues" evidence="10">
    <location>
        <begin position="1"/>
        <end position="10"/>
    </location>
</feature>
<comment type="subcellular location">
    <subcellularLocation>
        <location evidence="1">Cell membrane</location>
        <topology evidence="1">Multi-pass membrane protein</topology>
    </subcellularLocation>
</comment>
<dbReference type="InterPro" id="IPR036640">
    <property type="entry name" value="ABC1_TM_sf"/>
</dbReference>
<feature type="domain" description="ABC transporter" evidence="12">
    <location>
        <begin position="1029"/>
        <end position="1264"/>
    </location>
</feature>
<protein>
    <submittedName>
        <fullName evidence="14">ABC transporter ATP-binding protein</fullName>
    </submittedName>
</protein>
<dbReference type="PANTHER" id="PTHR24221:SF654">
    <property type="entry name" value="ATP-BINDING CASSETTE SUB-FAMILY B MEMBER 6"/>
    <property type="match status" value="1"/>
</dbReference>
<evidence type="ECO:0000256" key="11">
    <source>
        <dbReference type="SAM" id="Phobius"/>
    </source>
</evidence>
<dbReference type="InterPro" id="IPR003593">
    <property type="entry name" value="AAA+_ATPase"/>
</dbReference>
<dbReference type="Gene3D" id="1.20.1560.10">
    <property type="entry name" value="ABC transporter type 1, transmembrane domain"/>
    <property type="match status" value="2"/>
</dbReference>
<evidence type="ECO:0000256" key="1">
    <source>
        <dbReference type="ARBA" id="ARBA00004651"/>
    </source>
</evidence>
<evidence type="ECO:0000256" key="10">
    <source>
        <dbReference type="SAM" id="MobiDB-lite"/>
    </source>
</evidence>
<feature type="transmembrane region" description="Helical" evidence="11">
    <location>
        <begin position="82"/>
        <end position="102"/>
    </location>
</feature>